<accession>A0A6S6TXP5</accession>
<dbReference type="EMBL" id="CACVAQ010000342">
    <property type="protein sequence ID" value="CAA6824234.1"/>
    <property type="molecule type" value="Genomic_DNA"/>
</dbReference>
<gene>
    <name evidence="1" type="ORF">HELGO_WM19458</name>
</gene>
<proteinExistence type="predicted"/>
<dbReference type="AlphaFoldDB" id="A0A6S6TXP5"/>
<evidence type="ECO:0000313" key="1">
    <source>
        <dbReference type="EMBL" id="CAA6824234.1"/>
    </source>
</evidence>
<name>A0A6S6TXP5_9BACT</name>
<organism evidence="1">
    <name type="scientific">uncultured Aureispira sp</name>
    <dbReference type="NCBI Taxonomy" id="1331704"/>
    <lineage>
        <taxon>Bacteria</taxon>
        <taxon>Pseudomonadati</taxon>
        <taxon>Bacteroidota</taxon>
        <taxon>Saprospiria</taxon>
        <taxon>Saprospirales</taxon>
        <taxon>Saprospiraceae</taxon>
        <taxon>Aureispira</taxon>
        <taxon>environmental samples</taxon>
    </lineage>
</organism>
<protein>
    <submittedName>
        <fullName evidence="1">Uncharacterized protein</fullName>
    </submittedName>
</protein>
<sequence>MYKTKLVTLFQYLDSREITRFLDYVNSPFYNKHAEVKKLCAYLAKYIPNLKRQHRLEKERVFKHVYPNRPFDGNALHSISSKLLTLLHDYLVITAHEEKHNQHLIKILAELRHRKQFKDYDAILRKVERGEASAYTDIEDLYWEHFSYHKELDVNFITKGGRTYNENLQLKNDFLDLFFITKKLKVACDMVSRNIVIGSNYEYRLVDELLVYLEQENSPYGAEPTIKIYAAVLKMLLYGEKGDEEYFKVKKWLVAHQAIFSKLELKNIYDYLENHCIQRYNKTASEQYLKEMLDISKFLVQHEINFVDGYLSDGDYKNIGTSAINLGDYEWAAEFIETYKEALIPAYQKSAYSLLMGFLLYAKKEYGVALQALHNVVFTNYTYHIGAKMIQLKIYYEINEGEALYSLTDAFRNYLKRNKQLTEDRRVVYYNFINLIRRTYKLKESKEYQSDEKFNKERQKLELLFKETNPIASKTWLLEMFEALGVA</sequence>
<reference evidence="1" key="1">
    <citation type="submission" date="2020-01" db="EMBL/GenBank/DDBJ databases">
        <authorList>
            <person name="Meier V. D."/>
            <person name="Meier V D."/>
        </authorList>
    </citation>
    <scope>NUCLEOTIDE SEQUENCE</scope>
    <source>
        <strain evidence="1">HLG_WM_MAG_10</strain>
    </source>
</reference>